<dbReference type="Pfam" id="PF21774">
    <property type="entry name" value="NagJ_C"/>
    <property type="match status" value="1"/>
</dbReference>
<evidence type="ECO:0000313" key="6">
    <source>
        <dbReference type="EMBL" id="ARU61830.1"/>
    </source>
</evidence>
<dbReference type="PANTHER" id="PTHR13170:SF16">
    <property type="entry name" value="PROTEIN O-GLCNACASE"/>
    <property type="match status" value="1"/>
</dbReference>
<keyword evidence="2 3" id="KW-0326">Glycosidase</keyword>
<accession>A0A1Y0INK4</accession>
<dbReference type="Pfam" id="PF07555">
    <property type="entry name" value="NAGidase"/>
    <property type="match status" value="1"/>
</dbReference>
<evidence type="ECO:0000256" key="1">
    <source>
        <dbReference type="ARBA" id="ARBA00022801"/>
    </source>
</evidence>
<proteinExistence type="inferred from homology"/>
<dbReference type="RefSeq" id="WP_087457199.1">
    <property type="nucleotide sequence ID" value="NZ_CP021434.1"/>
</dbReference>
<dbReference type="SUPFAM" id="SSF51445">
    <property type="entry name" value="(Trans)glycosidases"/>
    <property type="match status" value="1"/>
</dbReference>
<dbReference type="InterPro" id="IPR017853">
    <property type="entry name" value="GH"/>
</dbReference>
<reference evidence="7" key="1">
    <citation type="submission" date="2017-05" db="EMBL/GenBank/DDBJ databases">
        <authorList>
            <person name="Sung H."/>
        </authorList>
    </citation>
    <scope>NUCLEOTIDE SEQUENCE [LARGE SCALE GENOMIC DNA]</scope>
    <source>
        <strain evidence="7">AR23208</strain>
    </source>
</reference>
<evidence type="ECO:0000313" key="7">
    <source>
        <dbReference type="Proteomes" id="UP000195437"/>
    </source>
</evidence>
<feature type="region of interest" description="Disordered" evidence="4">
    <location>
        <begin position="28"/>
        <end position="64"/>
    </location>
</feature>
<dbReference type="InterPro" id="IPR051822">
    <property type="entry name" value="Glycosyl_Hydrolase_84"/>
</dbReference>
<feature type="active site" description="Proton donor" evidence="3">
    <location>
        <position position="200"/>
    </location>
</feature>
<evidence type="ECO:0000256" key="4">
    <source>
        <dbReference type="SAM" id="MobiDB-lite"/>
    </source>
</evidence>
<protein>
    <recommendedName>
        <fullName evidence="5">GH84 domain-containing protein</fullName>
    </recommendedName>
</protein>
<organism evidence="6 7">
    <name type="scientific">Tumebacillus avium</name>
    <dbReference type="NCBI Taxonomy" id="1903704"/>
    <lineage>
        <taxon>Bacteria</taxon>
        <taxon>Bacillati</taxon>
        <taxon>Bacillota</taxon>
        <taxon>Bacilli</taxon>
        <taxon>Bacillales</taxon>
        <taxon>Alicyclobacillaceae</taxon>
        <taxon>Tumebacillus</taxon>
    </lineage>
</organism>
<dbReference type="SUPFAM" id="SSF140657">
    <property type="entry name" value="Hyaluronidase post-catalytic domain-like"/>
    <property type="match status" value="1"/>
</dbReference>
<dbReference type="PROSITE" id="PS52009">
    <property type="entry name" value="GH84"/>
    <property type="match status" value="1"/>
</dbReference>
<evidence type="ECO:0000256" key="3">
    <source>
        <dbReference type="PROSITE-ProRule" id="PRU01353"/>
    </source>
</evidence>
<dbReference type="InterPro" id="IPR011496">
    <property type="entry name" value="O-GlcNAcase_cat"/>
</dbReference>
<evidence type="ECO:0000259" key="5">
    <source>
        <dbReference type="PROSITE" id="PS52009"/>
    </source>
</evidence>
<dbReference type="Gene3D" id="1.20.58.460">
    <property type="entry name" value="Hyaluronidase post-catalytic domain-like"/>
    <property type="match status" value="1"/>
</dbReference>
<dbReference type="KEGG" id="tum:CBW65_12910"/>
<dbReference type="InterPro" id="IPR049019">
    <property type="entry name" value="NagJ-like_helical"/>
</dbReference>
<keyword evidence="7" id="KW-1185">Reference proteome</keyword>
<dbReference type="PANTHER" id="PTHR13170">
    <property type="entry name" value="O-GLCNACASE"/>
    <property type="match status" value="1"/>
</dbReference>
<keyword evidence="1 3" id="KW-0378">Hydrolase</keyword>
<dbReference type="EMBL" id="CP021434">
    <property type="protein sequence ID" value="ARU61830.1"/>
    <property type="molecule type" value="Genomic_DNA"/>
</dbReference>
<evidence type="ECO:0000256" key="2">
    <source>
        <dbReference type="ARBA" id="ARBA00023295"/>
    </source>
</evidence>
<dbReference type="AlphaFoldDB" id="A0A1Y0INK4"/>
<dbReference type="OrthoDB" id="9760892at2"/>
<gene>
    <name evidence="6" type="ORF">CBW65_12910</name>
</gene>
<name>A0A1Y0INK4_9BACL</name>
<feature type="domain" description="GH84" evidence="5">
    <location>
        <begin position="69"/>
        <end position="364"/>
    </location>
</feature>
<dbReference type="Gene3D" id="3.20.20.80">
    <property type="entry name" value="Glycosidases"/>
    <property type="match status" value="1"/>
</dbReference>
<comment type="similarity">
    <text evidence="3">Belongs to the glycosyl hydrolase 84 family.</text>
</comment>
<sequence length="510" mass="57138">MKRKLGLVFIMLLLMVGTWGAWQWAEGKTGLQTPPQGSAPDLTPKPEQGPEQEPEQEQVQPVPEEQEFAVRGVIEGFYGEPWTHSQRLDLLAFMGRQHFNTYVYAPKDDPYQRRQWGDLYPPGLGGQMRSLAETAKRNGIDFVYSISPGIPMPLPTEQATPEWVTNSITITSQGDQQRLLAKIDQLRGYGVHDFLLSFDDVQEIVKPEDQAVYGNDYATAHVDLANEVYRMEKEKDPDFQLWFAPTDYYGLGDSGYWRAIRSGLDPAIPVIWTGEWVLNQAVTSQQADRVAELLGRKPMLWDNFPVNDYTYAINKRPQLIMGPLENRSADLGEHLSGYLTNPQIQPEASKVALATIGDYLHDPHGYDAQAAWKAAMQAPDGVQDAEALLLFCKYAAESKLRPAGNPDFATLAANYWQNRDPAALRQEFQALAGLPERLRRSTNNPALLAEIDPWLTKLGREGQAGLLALDYLQDPADTGEPFRALLGQIEANNLKIGEEIVEFLQQAAQQ</sequence>
<dbReference type="GO" id="GO:1901135">
    <property type="term" value="P:carbohydrate derivative metabolic process"/>
    <property type="evidence" value="ECO:0007669"/>
    <property type="project" value="UniProtKB-ARBA"/>
</dbReference>
<dbReference type="Proteomes" id="UP000195437">
    <property type="component" value="Chromosome"/>
</dbReference>
<dbReference type="GO" id="GO:0015929">
    <property type="term" value="F:hexosaminidase activity"/>
    <property type="evidence" value="ECO:0007669"/>
    <property type="project" value="UniProtKB-ARBA"/>
</dbReference>